<evidence type="ECO:0000256" key="2">
    <source>
        <dbReference type="ARBA" id="ARBA00022438"/>
    </source>
</evidence>
<dbReference type="SUPFAM" id="SSF52949">
    <property type="entry name" value="Macro domain-like"/>
    <property type="match status" value="1"/>
</dbReference>
<evidence type="ECO:0000256" key="4">
    <source>
        <dbReference type="ARBA" id="ARBA00022801"/>
    </source>
</evidence>
<dbReference type="PROSITE" id="PS00631">
    <property type="entry name" value="CYTOSOL_AP"/>
    <property type="match status" value="1"/>
</dbReference>
<comment type="similarity">
    <text evidence="1">Belongs to the peptidase M17 family.</text>
</comment>
<keyword evidence="2" id="KW-0031">Aminopeptidase</keyword>
<sequence length="443" mass="47839">MEFPVKTGSPARQKTACSVIPIFEDAGLSGVGKELSRPLKRLITTLKKKKEAPIKLGSTCLIPLIRGTTIQKTLLVGCGKAAKFDGKNFKEATLAAASALKDAEVKEAINYLGYLPVKGLDAYYTARMTVELTHSSFYRFDELKSKKKNKYKLRKLGVAIKDRKLTKVARQGIKDGKGISAGIDLAKDLANRPPNICTPTHLARIAHALAKKHGRLEEKILSERDMKRLGMGALLSVSQGAVEPAKLIVLQYKGAEDRIDPIVICGKGITFDTGGISLKSPPKMDEMKFDMSGAASVLGTMATLGQLKPNINVVALIPACENMPSGQATRPGDIITSMSGQTVEIINTDAEGRLILCDALTYAQRYKPRYLIDVATLTGACVIALGHHCTGLFSNNDELALSLLEAGHRTYDLAWRLPVGEEHFESLKSNFADFANAGAREGG</sequence>
<dbReference type="InterPro" id="IPR000819">
    <property type="entry name" value="Peptidase_M17_C"/>
</dbReference>
<keyword evidence="4" id="KW-0378">Hydrolase</keyword>
<evidence type="ECO:0000259" key="5">
    <source>
        <dbReference type="PROSITE" id="PS00631"/>
    </source>
</evidence>
<organism evidence="6">
    <name type="scientific">marine metagenome</name>
    <dbReference type="NCBI Taxonomy" id="408172"/>
    <lineage>
        <taxon>unclassified sequences</taxon>
        <taxon>metagenomes</taxon>
        <taxon>ecological metagenomes</taxon>
    </lineage>
</organism>
<dbReference type="Gene3D" id="3.40.630.10">
    <property type="entry name" value="Zn peptidases"/>
    <property type="match status" value="1"/>
</dbReference>
<dbReference type="InterPro" id="IPR043472">
    <property type="entry name" value="Macro_dom-like"/>
</dbReference>
<name>A0A382C1L6_9ZZZZ</name>
<reference evidence="6" key="1">
    <citation type="submission" date="2018-05" db="EMBL/GenBank/DDBJ databases">
        <authorList>
            <person name="Lanie J.A."/>
            <person name="Ng W.-L."/>
            <person name="Kazmierczak K.M."/>
            <person name="Andrzejewski T.M."/>
            <person name="Davidsen T.M."/>
            <person name="Wayne K.J."/>
            <person name="Tettelin H."/>
            <person name="Glass J.I."/>
            <person name="Rusch D."/>
            <person name="Podicherti R."/>
            <person name="Tsui H.-C.T."/>
            <person name="Winkler M.E."/>
        </authorList>
    </citation>
    <scope>NUCLEOTIDE SEQUENCE</scope>
</reference>
<protein>
    <recommendedName>
        <fullName evidence="5">Cytosol aminopeptidase domain-containing protein</fullName>
    </recommendedName>
</protein>
<feature type="non-terminal residue" evidence="6">
    <location>
        <position position="443"/>
    </location>
</feature>
<dbReference type="GO" id="GO:0005737">
    <property type="term" value="C:cytoplasm"/>
    <property type="evidence" value="ECO:0007669"/>
    <property type="project" value="InterPro"/>
</dbReference>
<dbReference type="PANTHER" id="PTHR11963:SF23">
    <property type="entry name" value="CYTOSOL AMINOPEPTIDASE"/>
    <property type="match status" value="1"/>
</dbReference>
<evidence type="ECO:0000256" key="3">
    <source>
        <dbReference type="ARBA" id="ARBA00022670"/>
    </source>
</evidence>
<dbReference type="InterPro" id="IPR011356">
    <property type="entry name" value="Leucine_aapep/pepB"/>
</dbReference>
<dbReference type="PRINTS" id="PR00481">
    <property type="entry name" value="LAMNOPPTDASE"/>
</dbReference>
<evidence type="ECO:0000256" key="1">
    <source>
        <dbReference type="ARBA" id="ARBA00009528"/>
    </source>
</evidence>
<dbReference type="GO" id="GO:0006508">
    <property type="term" value="P:proteolysis"/>
    <property type="evidence" value="ECO:0007669"/>
    <property type="project" value="UniProtKB-KW"/>
</dbReference>
<evidence type="ECO:0000313" key="6">
    <source>
        <dbReference type="EMBL" id="SVB19621.1"/>
    </source>
</evidence>
<dbReference type="GO" id="GO:0070006">
    <property type="term" value="F:metalloaminopeptidase activity"/>
    <property type="evidence" value="ECO:0007669"/>
    <property type="project" value="InterPro"/>
</dbReference>
<dbReference type="PANTHER" id="PTHR11963">
    <property type="entry name" value="LEUCINE AMINOPEPTIDASE-RELATED"/>
    <property type="match status" value="1"/>
</dbReference>
<dbReference type="SUPFAM" id="SSF53187">
    <property type="entry name" value="Zn-dependent exopeptidases"/>
    <property type="match status" value="1"/>
</dbReference>
<dbReference type="AlphaFoldDB" id="A0A382C1L6"/>
<accession>A0A382C1L6</accession>
<dbReference type="InterPro" id="IPR008283">
    <property type="entry name" value="Peptidase_M17_N"/>
</dbReference>
<dbReference type="Pfam" id="PF02789">
    <property type="entry name" value="Peptidase_M17_N"/>
    <property type="match status" value="1"/>
</dbReference>
<keyword evidence="3" id="KW-0645">Protease</keyword>
<dbReference type="Pfam" id="PF00883">
    <property type="entry name" value="Peptidase_M17"/>
    <property type="match status" value="1"/>
</dbReference>
<gene>
    <name evidence="6" type="ORF">METZ01_LOCUS172475</name>
</gene>
<dbReference type="GO" id="GO:0030145">
    <property type="term" value="F:manganese ion binding"/>
    <property type="evidence" value="ECO:0007669"/>
    <property type="project" value="InterPro"/>
</dbReference>
<dbReference type="EMBL" id="UINC01032258">
    <property type="protein sequence ID" value="SVB19621.1"/>
    <property type="molecule type" value="Genomic_DNA"/>
</dbReference>
<proteinExistence type="inferred from homology"/>
<dbReference type="Gene3D" id="3.40.220.10">
    <property type="entry name" value="Leucine Aminopeptidase, subunit E, domain 1"/>
    <property type="match status" value="1"/>
</dbReference>
<feature type="domain" description="Cytosol aminopeptidase" evidence="5">
    <location>
        <begin position="347"/>
        <end position="354"/>
    </location>
</feature>
<dbReference type="CDD" id="cd00433">
    <property type="entry name" value="Peptidase_M17"/>
    <property type="match status" value="1"/>
</dbReference>
<dbReference type="NCBIfam" id="NF002074">
    <property type="entry name" value="PRK00913.1-4"/>
    <property type="match status" value="1"/>
</dbReference>